<dbReference type="AlphaFoldDB" id="E4RR74"/>
<evidence type="ECO:0000313" key="1">
    <source>
        <dbReference type="EMBL" id="ADQ17560.1"/>
    </source>
</evidence>
<dbReference type="EMBL" id="CP002305">
    <property type="protein sequence ID" value="ADQ17560.1"/>
    <property type="molecule type" value="Genomic_DNA"/>
</dbReference>
<dbReference type="HOGENOM" id="CLU_2916914_0_0_10"/>
<dbReference type="Proteomes" id="UP000007435">
    <property type="component" value="Chromosome"/>
</dbReference>
<evidence type="ECO:0000313" key="2">
    <source>
        <dbReference type="Proteomes" id="UP000007435"/>
    </source>
</evidence>
<dbReference type="KEGG" id="lby:Lbys_1857"/>
<dbReference type="STRING" id="649349.Lbys_1857"/>
<gene>
    <name evidence="1" type="ordered locus">Lbys_1857</name>
</gene>
<dbReference type="eggNOG" id="COG2378">
    <property type="taxonomic scope" value="Bacteria"/>
</dbReference>
<proteinExistence type="predicted"/>
<organism evidence="1 2">
    <name type="scientific">Leadbetterella byssophila (strain DSM 17132 / JCM 16389 / KACC 11308 / NBRC 106382 / 4M15)</name>
    <dbReference type="NCBI Taxonomy" id="649349"/>
    <lineage>
        <taxon>Bacteria</taxon>
        <taxon>Pseudomonadati</taxon>
        <taxon>Bacteroidota</taxon>
        <taxon>Cytophagia</taxon>
        <taxon>Cytophagales</taxon>
        <taxon>Leadbetterellaceae</taxon>
        <taxon>Leadbetterella</taxon>
    </lineage>
</organism>
<reference key="1">
    <citation type="submission" date="2010-11" db="EMBL/GenBank/DDBJ databases">
        <title>The complete genome of Leadbetterella byssophila DSM 17132.</title>
        <authorList>
            <consortium name="US DOE Joint Genome Institute (JGI-PGF)"/>
            <person name="Lucas S."/>
            <person name="Copeland A."/>
            <person name="Lapidus A."/>
            <person name="Glavina del Rio T."/>
            <person name="Dalin E."/>
            <person name="Tice H."/>
            <person name="Bruce D."/>
            <person name="Goodwin L."/>
            <person name="Pitluck S."/>
            <person name="Kyrpides N."/>
            <person name="Mavromatis K."/>
            <person name="Ivanova N."/>
            <person name="Teshima H."/>
            <person name="Brettin T."/>
            <person name="Detter J.C."/>
            <person name="Han C."/>
            <person name="Tapia R."/>
            <person name="Land M."/>
            <person name="Hauser L."/>
            <person name="Markowitz V."/>
            <person name="Cheng J.-F."/>
            <person name="Hugenholtz P."/>
            <person name="Woyke T."/>
            <person name="Wu D."/>
            <person name="Tindall B."/>
            <person name="Pomrenke H.G."/>
            <person name="Brambilla E."/>
            <person name="Klenk H.-P."/>
            <person name="Eisen J.A."/>
        </authorList>
    </citation>
    <scope>NUCLEOTIDE SEQUENCE [LARGE SCALE GENOMIC DNA]</scope>
    <source>
        <strain>DSM 17132</strain>
    </source>
</reference>
<sequence length="61" mass="6781">MATNKHATIRYHALDQCFSNPGRKYFIDDLISACNDALYEYTGVAEGVKKQIGALLVATSW</sequence>
<keyword evidence="2" id="KW-1185">Reference proteome</keyword>
<protein>
    <submittedName>
        <fullName evidence="1">Uncharacterized protein</fullName>
    </submittedName>
</protein>
<reference evidence="1 2" key="2">
    <citation type="journal article" date="2011" name="Stand. Genomic Sci.">
        <title>Complete genome sequence of Leadbetterella byssophila type strain (4M15).</title>
        <authorList>
            <person name="Abt B."/>
            <person name="Teshima H."/>
            <person name="Lucas S."/>
            <person name="Lapidus A."/>
            <person name="Del Rio T.G."/>
            <person name="Nolan M."/>
            <person name="Tice H."/>
            <person name="Cheng J.F."/>
            <person name="Pitluck S."/>
            <person name="Liolios K."/>
            <person name="Pagani I."/>
            <person name="Ivanova N."/>
            <person name="Mavromatis K."/>
            <person name="Pati A."/>
            <person name="Tapia R."/>
            <person name="Han C."/>
            <person name="Goodwin L."/>
            <person name="Chen A."/>
            <person name="Palaniappan K."/>
            <person name="Land M."/>
            <person name="Hauser L."/>
            <person name="Chang Y.J."/>
            <person name="Jeffries C.D."/>
            <person name="Rohde M."/>
            <person name="Goker M."/>
            <person name="Tindall B.J."/>
            <person name="Detter J.C."/>
            <person name="Woyke T."/>
            <person name="Bristow J."/>
            <person name="Eisen J.A."/>
            <person name="Markowitz V."/>
            <person name="Hugenholtz P."/>
            <person name="Klenk H.P."/>
            <person name="Kyrpides N.C."/>
        </authorList>
    </citation>
    <scope>NUCLEOTIDE SEQUENCE [LARGE SCALE GENOMIC DNA]</scope>
    <source>
        <strain evidence="2">DSM 17132 / JCM 16389 / KACC 11308 / NBRC 106382 / 4M15</strain>
    </source>
</reference>
<accession>E4RR74</accession>
<name>E4RR74_LEAB4</name>